<gene>
    <name evidence="5" type="ORF">SCF082_LOCUS18300</name>
</gene>
<dbReference type="InterPro" id="IPR002048">
    <property type="entry name" value="EF_hand_dom"/>
</dbReference>
<dbReference type="Pfam" id="PF00481">
    <property type="entry name" value="PP2C"/>
    <property type="match status" value="1"/>
</dbReference>
<dbReference type="InterPro" id="IPR011992">
    <property type="entry name" value="EF-hand-dom_pair"/>
</dbReference>
<dbReference type="SUPFAM" id="SSF81606">
    <property type="entry name" value="PP2C-like"/>
    <property type="match status" value="1"/>
</dbReference>
<feature type="domain" description="PPM-type phosphatase" evidence="4">
    <location>
        <begin position="228"/>
        <end position="456"/>
    </location>
</feature>
<dbReference type="SMART" id="SM00332">
    <property type="entry name" value="PP2Cc"/>
    <property type="match status" value="1"/>
</dbReference>
<evidence type="ECO:0000259" key="3">
    <source>
        <dbReference type="PROSITE" id="PS50222"/>
    </source>
</evidence>
<accession>A0ABP0KN73</accession>
<feature type="domain" description="EF-hand" evidence="3">
    <location>
        <begin position="74"/>
        <end position="109"/>
    </location>
</feature>
<dbReference type="PANTHER" id="PTHR23050">
    <property type="entry name" value="CALCIUM BINDING PROTEIN"/>
    <property type="match status" value="1"/>
</dbReference>
<evidence type="ECO:0000259" key="4">
    <source>
        <dbReference type="PROSITE" id="PS51746"/>
    </source>
</evidence>
<proteinExistence type="predicted"/>
<dbReference type="InterPro" id="IPR001932">
    <property type="entry name" value="PPM-type_phosphatase-like_dom"/>
</dbReference>
<comment type="caution">
    <text evidence="5">The sequence shown here is derived from an EMBL/GenBank/DDBJ whole genome shotgun (WGS) entry which is preliminary data.</text>
</comment>
<protein>
    <submittedName>
        <fullName evidence="5">Calmodulin (CaM)</fullName>
    </submittedName>
</protein>
<dbReference type="Proteomes" id="UP001642464">
    <property type="component" value="Unassembled WGS sequence"/>
</dbReference>
<dbReference type="PROSITE" id="PS50222">
    <property type="entry name" value="EF_HAND_2"/>
    <property type="match status" value="2"/>
</dbReference>
<dbReference type="CDD" id="cd00051">
    <property type="entry name" value="EFh"/>
    <property type="match status" value="1"/>
</dbReference>
<dbReference type="Gene3D" id="3.60.40.10">
    <property type="entry name" value="PPM-type phosphatase domain"/>
    <property type="match status" value="1"/>
</dbReference>
<dbReference type="InterPro" id="IPR018247">
    <property type="entry name" value="EF_Hand_1_Ca_BS"/>
</dbReference>
<evidence type="ECO:0000313" key="6">
    <source>
        <dbReference type="Proteomes" id="UP001642464"/>
    </source>
</evidence>
<organism evidence="5 6">
    <name type="scientific">Durusdinium trenchii</name>
    <dbReference type="NCBI Taxonomy" id="1381693"/>
    <lineage>
        <taxon>Eukaryota</taxon>
        <taxon>Sar</taxon>
        <taxon>Alveolata</taxon>
        <taxon>Dinophyceae</taxon>
        <taxon>Suessiales</taxon>
        <taxon>Symbiodiniaceae</taxon>
        <taxon>Durusdinium</taxon>
    </lineage>
</organism>
<dbReference type="PROSITE" id="PS51746">
    <property type="entry name" value="PPM_2"/>
    <property type="match status" value="1"/>
</dbReference>
<evidence type="ECO:0000256" key="1">
    <source>
        <dbReference type="ARBA" id="ARBA00022737"/>
    </source>
</evidence>
<dbReference type="PROSITE" id="PS00018">
    <property type="entry name" value="EF_HAND_1"/>
    <property type="match status" value="2"/>
</dbReference>
<keyword evidence="2" id="KW-0106">Calcium</keyword>
<dbReference type="Pfam" id="PF13499">
    <property type="entry name" value="EF-hand_7"/>
    <property type="match status" value="1"/>
</dbReference>
<reference evidence="5 6" key="1">
    <citation type="submission" date="2024-02" db="EMBL/GenBank/DDBJ databases">
        <authorList>
            <person name="Chen Y."/>
            <person name="Shah S."/>
            <person name="Dougan E. K."/>
            <person name="Thang M."/>
            <person name="Chan C."/>
        </authorList>
    </citation>
    <scope>NUCLEOTIDE SEQUENCE [LARGE SCALE GENOMIC DNA]</scope>
</reference>
<evidence type="ECO:0000256" key="2">
    <source>
        <dbReference type="ARBA" id="ARBA00022837"/>
    </source>
</evidence>
<dbReference type="SUPFAM" id="SSF47473">
    <property type="entry name" value="EF-hand"/>
    <property type="match status" value="1"/>
</dbReference>
<dbReference type="InterPro" id="IPR050145">
    <property type="entry name" value="Centrin_CML-like"/>
</dbReference>
<keyword evidence="6" id="KW-1185">Reference proteome</keyword>
<feature type="domain" description="EF-hand" evidence="3">
    <location>
        <begin position="38"/>
        <end position="73"/>
    </location>
</feature>
<dbReference type="InterPro" id="IPR036457">
    <property type="entry name" value="PPM-type-like_dom_sf"/>
</dbReference>
<sequence>MPASSLSKRHQRLALDPEKIDIHGSRPGSKKREGFTAEQIAECRELFQIFDKNGDGEIDKGEFLPMMKALGLNLSLQELEMFFHRMDYNGDGSVQLPELVTFLEGISQPISLEQELQEAFGFFGPESLDISAKDTVTAIHPKGLAQIFAEMGEDISELECREMISANSLLGCEAEEWIDFKTFQRSHIGWRPILRYREQSDAGDPDLPQIIEVTELHIYYHMEERQQKRAVAVTQNKGRMKGEDVVVTPGSNGVFNITLLMDGHGGQSIMKRAVELQKDFLEACGARKDWPGCAAVALGHFQERARRMHYRGGATLVALVMEEESGHVAFAWAGDSVGILVREGTVAFRTSIHSVSSDSELRRLQDHEPRYKYQIDDGYLCSLNKYRGCVMPTRGIGDIDMEPAGFLSVPETSNLMSMGPGDLVLMASDGLWDVLPEVEVLEKLSKAPHLSRSIKF</sequence>
<keyword evidence="1" id="KW-0677">Repeat</keyword>
<dbReference type="Gene3D" id="1.10.238.10">
    <property type="entry name" value="EF-hand"/>
    <property type="match status" value="1"/>
</dbReference>
<evidence type="ECO:0000313" key="5">
    <source>
        <dbReference type="EMBL" id="CAK9028302.1"/>
    </source>
</evidence>
<dbReference type="EMBL" id="CAXAMM010012224">
    <property type="protein sequence ID" value="CAK9028302.1"/>
    <property type="molecule type" value="Genomic_DNA"/>
</dbReference>
<name>A0ABP0KN73_9DINO</name>
<dbReference type="SMART" id="SM00054">
    <property type="entry name" value="EFh"/>
    <property type="match status" value="2"/>
</dbReference>